<sequence>MAAVVDVEVNMPELVQAIEIIYAKAMKMASKVRHINVAFPLVAATLCISRREVFQQRWLVLLGYCIQRLKDKQFRRVAVDAILRIFWVYLFRYPESNSMVVRRIDALTRIFFPATKLHAWPKTIPLDAYV</sequence>
<accession>A0A1Y1VXS9</accession>
<feature type="non-terminal residue" evidence="2">
    <location>
        <position position="130"/>
    </location>
</feature>
<dbReference type="GO" id="GO:0000902">
    <property type="term" value="P:cell morphogenesis"/>
    <property type="evidence" value="ECO:0007669"/>
    <property type="project" value="InterPro"/>
</dbReference>
<name>A0A1Y1VXS9_9FUNG</name>
<dbReference type="GO" id="GO:0005938">
    <property type="term" value="C:cell cortex"/>
    <property type="evidence" value="ECO:0007669"/>
    <property type="project" value="TreeGrafter"/>
</dbReference>
<evidence type="ECO:0000313" key="3">
    <source>
        <dbReference type="Proteomes" id="UP000193922"/>
    </source>
</evidence>
<dbReference type="Proteomes" id="UP000193922">
    <property type="component" value="Unassembled WGS sequence"/>
</dbReference>
<gene>
    <name evidence="2" type="ORF">DL89DRAFT_227175</name>
</gene>
<dbReference type="GeneID" id="63801493"/>
<protein>
    <recommendedName>
        <fullName evidence="1">Cell morphogenesis protein N-terminal domain-containing protein</fullName>
    </recommendedName>
</protein>
<reference evidence="2 3" key="1">
    <citation type="submission" date="2016-07" db="EMBL/GenBank/DDBJ databases">
        <title>Pervasive Adenine N6-methylation of Active Genes in Fungi.</title>
        <authorList>
            <consortium name="DOE Joint Genome Institute"/>
            <person name="Mondo S.J."/>
            <person name="Dannebaum R.O."/>
            <person name="Kuo R.C."/>
            <person name="Labutti K."/>
            <person name="Haridas S."/>
            <person name="Kuo A."/>
            <person name="Salamov A."/>
            <person name="Ahrendt S.R."/>
            <person name="Lipzen A."/>
            <person name="Sullivan W."/>
            <person name="Andreopoulos W.B."/>
            <person name="Clum A."/>
            <person name="Lindquist E."/>
            <person name="Daum C."/>
            <person name="Ramamoorthy G.K."/>
            <person name="Gryganskyi A."/>
            <person name="Culley D."/>
            <person name="Magnuson J.K."/>
            <person name="James T.Y."/>
            <person name="O'Malley M.A."/>
            <person name="Stajich J.E."/>
            <person name="Spatafora J.W."/>
            <person name="Visel A."/>
            <person name="Grigoriev I.V."/>
        </authorList>
    </citation>
    <scope>NUCLEOTIDE SEQUENCE [LARGE SCALE GENOMIC DNA]</scope>
    <source>
        <strain evidence="2 3">ATCC 12442</strain>
    </source>
</reference>
<organism evidence="2 3">
    <name type="scientific">Linderina pennispora</name>
    <dbReference type="NCBI Taxonomy" id="61395"/>
    <lineage>
        <taxon>Eukaryota</taxon>
        <taxon>Fungi</taxon>
        <taxon>Fungi incertae sedis</taxon>
        <taxon>Zoopagomycota</taxon>
        <taxon>Kickxellomycotina</taxon>
        <taxon>Kickxellomycetes</taxon>
        <taxon>Kickxellales</taxon>
        <taxon>Kickxellaceae</taxon>
        <taxon>Linderina</taxon>
    </lineage>
</organism>
<dbReference type="PANTHER" id="PTHR12295:SF30">
    <property type="entry name" value="PROTEIN FURRY"/>
    <property type="match status" value="1"/>
</dbReference>
<comment type="caution">
    <text evidence="2">The sequence shown here is derived from an EMBL/GenBank/DDBJ whole genome shotgun (WGS) entry which is preliminary data.</text>
</comment>
<dbReference type="Pfam" id="PF14222">
    <property type="entry name" value="MOR2-PAG1_N"/>
    <property type="match status" value="1"/>
</dbReference>
<dbReference type="GO" id="GO:0030427">
    <property type="term" value="C:site of polarized growth"/>
    <property type="evidence" value="ECO:0007669"/>
    <property type="project" value="TreeGrafter"/>
</dbReference>
<feature type="domain" description="Cell morphogenesis protein N-terminal" evidence="1">
    <location>
        <begin position="1"/>
        <end position="128"/>
    </location>
</feature>
<dbReference type="EMBL" id="MCFD01000020">
    <property type="protein sequence ID" value="ORX65826.1"/>
    <property type="molecule type" value="Genomic_DNA"/>
</dbReference>
<dbReference type="AlphaFoldDB" id="A0A1Y1VXS9"/>
<dbReference type="OrthoDB" id="6287725at2759"/>
<evidence type="ECO:0000313" key="2">
    <source>
        <dbReference type="EMBL" id="ORX65826.1"/>
    </source>
</evidence>
<evidence type="ECO:0000259" key="1">
    <source>
        <dbReference type="Pfam" id="PF14222"/>
    </source>
</evidence>
<dbReference type="PANTHER" id="PTHR12295">
    <property type="entry name" value="FURRY-RELATED"/>
    <property type="match status" value="1"/>
</dbReference>
<proteinExistence type="predicted"/>
<dbReference type="RefSeq" id="XP_040739909.1">
    <property type="nucleotide sequence ID" value="XM_040884845.1"/>
</dbReference>
<dbReference type="InterPro" id="IPR039867">
    <property type="entry name" value="Furry/Tao3/Mor2"/>
</dbReference>
<keyword evidence="3" id="KW-1185">Reference proteome</keyword>
<dbReference type="InterPro" id="IPR025614">
    <property type="entry name" value="Cell_morpho_N"/>
</dbReference>
<dbReference type="STRING" id="61395.A0A1Y1VXS9"/>